<dbReference type="GO" id="GO:0005524">
    <property type="term" value="F:ATP binding"/>
    <property type="evidence" value="ECO:0007669"/>
    <property type="project" value="UniProtKB-KW"/>
</dbReference>
<dbReference type="InterPro" id="IPR003594">
    <property type="entry name" value="HATPase_dom"/>
</dbReference>
<dbReference type="InterPro" id="IPR004358">
    <property type="entry name" value="Sig_transdc_His_kin-like_C"/>
</dbReference>
<evidence type="ECO:0000256" key="5">
    <source>
        <dbReference type="ARBA" id="ARBA00022741"/>
    </source>
</evidence>
<evidence type="ECO:0000256" key="4">
    <source>
        <dbReference type="ARBA" id="ARBA00022679"/>
    </source>
</evidence>
<dbReference type="PRINTS" id="PR00344">
    <property type="entry name" value="BCTRLSENSOR"/>
</dbReference>
<evidence type="ECO:0000313" key="11">
    <source>
        <dbReference type="EMBL" id="KKB55513.1"/>
    </source>
</evidence>
<reference evidence="11 12" key="1">
    <citation type="submission" date="2013-04" db="EMBL/GenBank/DDBJ databases">
        <title>The Genome Sequence of Parabacteroides gordonii DSM 23371.</title>
        <authorList>
            <consortium name="The Broad Institute Genomics Platform"/>
            <person name="Earl A."/>
            <person name="Ward D."/>
            <person name="Feldgarden M."/>
            <person name="Gevers D."/>
            <person name="Martens E."/>
            <person name="Sakamoto M."/>
            <person name="Benno Y."/>
            <person name="Suzuki N."/>
            <person name="Matsunaga N."/>
            <person name="Koshihara K."/>
            <person name="Seki M."/>
            <person name="Komiya H."/>
            <person name="Walker B."/>
            <person name="Young S."/>
            <person name="Zeng Q."/>
            <person name="Gargeya S."/>
            <person name="Fitzgerald M."/>
            <person name="Haas B."/>
            <person name="Abouelleil A."/>
            <person name="Allen A.W."/>
            <person name="Alvarado L."/>
            <person name="Arachchi H.M."/>
            <person name="Berlin A.M."/>
            <person name="Chapman S.B."/>
            <person name="Gainer-Dewar J."/>
            <person name="Goldberg J."/>
            <person name="Griggs A."/>
            <person name="Gujja S."/>
            <person name="Hansen M."/>
            <person name="Howarth C."/>
            <person name="Imamovic A."/>
            <person name="Ireland A."/>
            <person name="Larimer J."/>
            <person name="McCowan C."/>
            <person name="Murphy C."/>
            <person name="Pearson M."/>
            <person name="Poon T.W."/>
            <person name="Priest M."/>
            <person name="Roberts A."/>
            <person name="Saif S."/>
            <person name="Shea T."/>
            <person name="Sisk P."/>
            <person name="Sykes S."/>
            <person name="Wortman J."/>
            <person name="Nusbaum C."/>
            <person name="Birren B."/>
        </authorList>
    </citation>
    <scope>NUCLEOTIDE SEQUENCE [LARGE SCALE GENOMIC DNA]</scope>
    <source>
        <strain evidence="11 12">MS-1</strain>
    </source>
</reference>
<keyword evidence="4" id="KW-0808">Transferase</keyword>
<evidence type="ECO:0000256" key="6">
    <source>
        <dbReference type="ARBA" id="ARBA00022777"/>
    </source>
</evidence>
<sequence length="373" mass="42494">MADFDIKEIASLKRQLRIIEKLTLVGWILIIAGLYYDWETVPGLAIVAEIVLYILKGRLRKKLKQKEYLAKIVEERTIELRIQRDQVLKESEKLSKALDALAEAQDELVRKEKLATVGQLTQGLVDRILNPVNYINNFAGLSADLIKELKENITDEQAVMTKEIYEDSVEILDMIEGNLQKINEHGCNTVRIVKAMEELLKDRRGEATPTDLGDLCKVNVDVLNKLFKKEIEENRIQINIESPEKPLIAEIDIEQMNKALGSILKNSIYALLRKLQKQSFSPVITIKLEERANNTAFISIYDNGIGIEDNIKDRIFEPFFTTKPSAEAAGVGLYLCREVILNHQGSILAKSEKDNYTEFLITIPISQKRINNE</sequence>
<dbReference type="SMART" id="SM00387">
    <property type="entry name" value="HATPase_c"/>
    <property type="match status" value="1"/>
</dbReference>
<proteinExistence type="predicted"/>
<dbReference type="PROSITE" id="PS50109">
    <property type="entry name" value="HIS_KIN"/>
    <property type="match status" value="1"/>
</dbReference>
<feature type="domain" description="Histidine kinase" evidence="10">
    <location>
        <begin position="123"/>
        <end position="367"/>
    </location>
</feature>
<comment type="catalytic activity">
    <reaction evidence="1">
        <text>ATP + protein L-histidine = ADP + protein N-phospho-L-histidine.</text>
        <dbReference type="EC" id="2.7.13.3"/>
    </reaction>
</comment>
<dbReference type="SUPFAM" id="SSF55874">
    <property type="entry name" value="ATPase domain of HSP90 chaperone/DNA topoisomerase II/histidine kinase"/>
    <property type="match status" value="1"/>
</dbReference>
<evidence type="ECO:0000313" key="12">
    <source>
        <dbReference type="Proteomes" id="UP000033035"/>
    </source>
</evidence>
<protein>
    <recommendedName>
        <fullName evidence="2">histidine kinase</fullName>
        <ecNumber evidence="2">2.7.13.3</ecNumber>
    </recommendedName>
</protein>
<accession>A0A0F5JCR6</accession>
<organism evidence="11 12">
    <name type="scientific">Parabacteroides gordonii MS-1 = DSM 23371</name>
    <dbReference type="NCBI Taxonomy" id="1203610"/>
    <lineage>
        <taxon>Bacteria</taxon>
        <taxon>Pseudomonadati</taxon>
        <taxon>Bacteroidota</taxon>
        <taxon>Bacteroidia</taxon>
        <taxon>Bacteroidales</taxon>
        <taxon>Tannerellaceae</taxon>
        <taxon>Parabacteroides</taxon>
    </lineage>
</organism>
<dbReference type="Gene3D" id="1.10.287.130">
    <property type="match status" value="1"/>
</dbReference>
<evidence type="ECO:0000256" key="3">
    <source>
        <dbReference type="ARBA" id="ARBA00022553"/>
    </source>
</evidence>
<dbReference type="Proteomes" id="UP000033035">
    <property type="component" value="Unassembled WGS sequence"/>
</dbReference>
<evidence type="ECO:0000256" key="7">
    <source>
        <dbReference type="ARBA" id="ARBA00022840"/>
    </source>
</evidence>
<evidence type="ECO:0000256" key="1">
    <source>
        <dbReference type="ARBA" id="ARBA00000085"/>
    </source>
</evidence>
<dbReference type="GO" id="GO:0000160">
    <property type="term" value="P:phosphorelay signal transduction system"/>
    <property type="evidence" value="ECO:0007669"/>
    <property type="project" value="UniProtKB-KW"/>
</dbReference>
<dbReference type="InterPro" id="IPR036890">
    <property type="entry name" value="HATPase_C_sf"/>
</dbReference>
<evidence type="ECO:0000256" key="9">
    <source>
        <dbReference type="SAM" id="Coils"/>
    </source>
</evidence>
<dbReference type="GO" id="GO:0004673">
    <property type="term" value="F:protein histidine kinase activity"/>
    <property type="evidence" value="ECO:0007669"/>
    <property type="project" value="UniProtKB-EC"/>
</dbReference>
<dbReference type="EC" id="2.7.13.3" evidence="2"/>
<dbReference type="PATRIC" id="fig|1203610.3.peg.3051"/>
<dbReference type="EMBL" id="AQHW01000015">
    <property type="protein sequence ID" value="KKB55513.1"/>
    <property type="molecule type" value="Genomic_DNA"/>
</dbReference>
<dbReference type="AlphaFoldDB" id="A0A0F5JCR6"/>
<keyword evidence="8" id="KW-0902">Two-component regulatory system</keyword>
<keyword evidence="12" id="KW-1185">Reference proteome</keyword>
<evidence type="ECO:0000256" key="2">
    <source>
        <dbReference type="ARBA" id="ARBA00012438"/>
    </source>
</evidence>
<keyword evidence="6" id="KW-0418">Kinase</keyword>
<evidence type="ECO:0000259" key="10">
    <source>
        <dbReference type="PROSITE" id="PS50109"/>
    </source>
</evidence>
<keyword evidence="5" id="KW-0547">Nucleotide-binding</keyword>
<dbReference type="STRING" id="1203610.HMPREF1536_02984"/>
<gene>
    <name evidence="11" type="ORF">HMPREF1536_02984</name>
</gene>
<dbReference type="PANTHER" id="PTHR43065">
    <property type="entry name" value="SENSOR HISTIDINE KINASE"/>
    <property type="match status" value="1"/>
</dbReference>
<keyword evidence="3" id="KW-0597">Phosphoprotein</keyword>
<dbReference type="RefSeq" id="WP_028728504.1">
    <property type="nucleotide sequence ID" value="NZ_AUAE01000031.1"/>
</dbReference>
<dbReference type="HOGENOM" id="CLU_000445_114_39_10"/>
<name>A0A0F5JCR6_9BACT</name>
<dbReference type="Gene3D" id="3.30.565.10">
    <property type="entry name" value="Histidine kinase-like ATPase, C-terminal domain"/>
    <property type="match status" value="1"/>
</dbReference>
<dbReference type="Pfam" id="PF02518">
    <property type="entry name" value="HATPase_c"/>
    <property type="match status" value="1"/>
</dbReference>
<keyword evidence="9" id="KW-0175">Coiled coil</keyword>
<dbReference type="InterPro" id="IPR005467">
    <property type="entry name" value="His_kinase_dom"/>
</dbReference>
<comment type="caution">
    <text evidence="11">The sequence shown here is derived from an EMBL/GenBank/DDBJ whole genome shotgun (WGS) entry which is preliminary data.</text>
</comment>
<feature type="coiled-coil region" evidence="9">
    <location>
        <begin position="84"/>
        <end position="114"/>
    </location>
</feature>
<evidence type="ECO:0000256" key="8">
    <source>
        <dbReference type="ARBA" id="ARBA00023012"/>
    </source>
</evidence>
<dbReference type="PANTHER" id="PTHR43065:SF10">
    <property type="entry name" value="PEROXIDE STRESS-ACTIVATED HISTIDINE KINASE MAK3"/>
    <property type="match status" value="1"/>
</dbReference>
<keyword evidence="7" id="KW-0067">ATP-binding</keyword>